<keyword evidence="1" id="KW-0472">Membrane</keyword>
<evidence type="ECO:0000256" key="1">
    <source>
        <dbReference type="SAM" id="Phobius"/>
    </source>
</evidence>
<protein>
    <submittedName>
        <fullName evidence="2">Uncharacterized protein</fullName>
    </submittedName>
</protein>
<proteinExistence type="predicted"/>
<keyword evidence="1" id="KW-1133">Transmembrane helix</keyword>
<gene>
    <name evidence="2" type="ORF">UFOVP779_44</name>
</gene>
<feature type="transmembrane region" description="Helical" evidence="1">
    <location>
        <begin position="16"/>
        <end position="38"/>
    </location>
</feature>
<sequence>MASDKAQADSFNAHNLLVAVVGCILISSLASLTVYLTADFILQSFRSTDAMVLLITQEPGKAIVSDDATLERNLNSATAALVACRDIALGLAISCALIFTALVLKWTGLSKHINRRK</sequence>
<reference evidence="2" key="1">
    <citation type="submission" date="2020-04" db="EMBL/GenBank/DDBJ databases">
        <authorList>
            <person name="Chiriac C."/>
            <person name="Salcher M."/>
            <person name="Ghai R."/>
            <person name="Kavagutti S V."/>
        </authorList>
    </citation>
    <scope>NUCLEOTIDE SEQUENCE</scope>
</reference>
<organism evidence="2">
    <name type="scientific">uncultured Caudovirales phage</name>
    <dbReference type="NCBI Taxonomy" id="2100421"/>
    <lineage>
        <taxon>Viruses</taxon>
        <taxon>Duplodnaviria</taxon>
        <taxon>Heunggongvirae</taxon>
        <taxon>Uroviricota</taxon>
        <taxon>Caudoviricetes</taxon>
        <taxon>Peduoviridae</taxon>
        <taxon>Maltschvirus</taxon>
        <taxon>Maltschvirus maltsch</taxon>
    </lineage>
</organism>
<evidence type="ECO:0000313" key="2">
    <source>
        <dbReference type="EMBL" id="CAB4162461.1"/>
    </source>
</evidence>
<keyword evidence="1" id="KW-0812">Transmembrane</keyword>
<accession>A0A6J5NZ15</accession>
<dbReference type="EMBL" id="LR796720">
    <property type="protein sequence ID" value="CAB4162461.1"/>
    <property type="molecule type" value="Genomic_DNA"/>
</dbReference>
<dbReference type="PROSITE" id="PS51257">
    <property type="entry name" value="PROKAR_LIPOPROTEIN"/>
    <property type="match status" value="1"/>
</dbReference>
<feature type="transmembrane region" description="Helical" evidence="1">
    <location>
        <begin position="87"/>
        <end position="107"/>
    </location>
</feature>
<name>A0A6J5NZ15_9CAUD</name>